<evidence type="ECO:0000313" key="3">
    <source>
        <dbReference type="Proteomes" id="UP001596457"/>
    </source>
</evidence>
<organism evidence="2 3">
    <name type="scientific">Hydrogenophaga defluvii</name>
    <dbReference type="NCBI Taxonomy" id="249410"/>
    <lineage>
        <taxon>Bacteria</taxon>
        <taxon>Pseudomonadati</taxon>
        <taxon>Pseudomonadota</taxon>
        <taxon>Betaproteobacteria</taxon>
        <taxon>Burkholderiales</taxon>
        <taxon>Comamonadaceae</taxon>
        <taxon>Hydrogenophaga</taxon>
    </lineage>
</organism>
<dbReference type="Proteomes" id="UP001596457">
    <property type="component" value="Unassembled WGS sequence"/>
</dbReference>
<protein>
    <submittedName>
        <fullName evidence="2">Holin</fullName>
    </submittedName>
</protein>
<keyword evidence="3" id="KW-1185">Reference proteome</keyword>
<keyword evidence="1" id="KW-0812">Transmembrane</keyword>
<gene>
    <name evidence="2" type="ORF">ACFQU0_09920</name>
</gene>
<keyword evidence="1" id="KW-0472">Membrane</keyword>
<dbReference type="InterPro" id="IPR032124">
    <property type="entry name" value="Phage_F116_holin"/>
</dbReference>
<name>A0ABW2SB64_9BURK</name>
<sequence>MSDIQTHAEAGKAMIETTVAAAGSKATYTGAGMTLSGWLLSSEFAVLAGLVLGVAGFLVNWYYKHKADKRMQREHEARMGLY</sequence>
<evidence type="ECO:0000313" key="2">
    <source>
        <dbReference type="EMBL" id="MFC7460744.1"/>
    </source>
</evidence>
<keyword evidence="1" id="KW-1133">Transmembrane helix</keyword>
<proteinExistence type="predicted"/>
<reference evidence="3" key="1">
    <citation type="journal article" date="2019" name="Int. J. Syst. Evol. Microbiol.">
        <title>The Global Catalogue of Microorganisms (GCM) 10K type strain sequencing project: providing services to taxonomists for standard genome sequencing and annotation.</title>
        <authorList>
            <consortium name="The Broad Institute Genomics Platform"/>
            <consortium name="The Broad Institute Genome Sequencing Center for Infectious Disease"/>
            <person name="Wu L."/>
            <person name="Ma J."/>
        </authorList>
    </citation>
    <scope>NUCLEOTIDE SEQUENCE [LARGE SCALE GENOMIC DNA]</scope>
    <source>
        <strain evidence="3">CCUG 53903</strain>
    </source>
</reference>
<dbReference type="RefSeq" id="WP_382200285.1">
    <property type="nucleotide sequence ID" value="NZ_JBHTBZ010000020.1"/>
</dbReference>
<dbReference type="EMBL" id="JBHTBZ010000020">
    <property type="protein sequence ID" value="MFC7460744.1"/>
    <property type="molecule type" value="Genomic_DNA"/>
</dbReference>
<dbReference type="Pfam" id="PF16082">
    <property type="entry name" value="Phage_holin_2_4"/>
    <property type="match status" value="1"/>
</dbReference>
<evidence type="ECO:0000256" key="1">
    <source>
        <dbReference type="SAM" id="Phobius"/>
    </source>
</evidence>
<accession>A0ABW2SB64</accession>
<comment type="caution">
    <text evidence="2">The sequence shown here is derived from an EMBL/GenBank/DDBJ whole genome shotgun (WGS) entry which is preliminary data.</text>
</comment>
<feature type="transmembrane region" description="Helical" evidence="1">
    <location>
        <begin position="44"/>
        <end position="63"/>
    </location>
</feature>